<name>A0A9R0XWG9_TRITD</name>
<feature type="domain" description="PIR2-like helical" evidence="2">
    <location>
        <begin position="42"/>
        <end position="173"/>
    </location>
</feature>
<dbReference type="PANTHER" id="PTHR33120">
    <property type="entry name" value="EXPRESSED PROTEIN-RELATED"/>
    <property type="match status" value="1"/>
</dbReference>
<sequence length="807" mass="89357">MSLTVGEELPKKVRLSCFHDAGADGEASIRAELGNPMELDLMQFYKEALSRLPIADMPEILSCVIRGGHCIGLLDPVSNIIFNALNHLCHRKCGGGSRNIKGRRPCAAQVNISKGKEEKEKGPPTEPSFVLISFRSYNGLIAFMRIYFRYLSMEQAMLYLRLAGADLAAAVQLGENQQFAPEDRPATGSPDLCCGRTQFALKVAAFISGHPVPDDLVRLAKFLVPLKDHTVLAAVLKKGVSLSVSDINGILNFLRLQHYAASPAVQVTFQSRPYSTGMDLSGLELGGLLLDSDKRPGHYFCPLGENYVADVVVSRSDGHISSICDLRAPEMMKKMLLDSLNAAATTIVKYTPQHIGRNLIAAPSTTACQCEHTRYLKMCLTDTIHALYIKAVSLLPHNALHKHLRGILVAGHCYGPLDPVSNIIRNAIWYDSVYPLLEIDTVTEPDILDSQSMLRMEARSLDSLLAMICTASGFSEHMALEYLCYKQCDLSVVLQRATKEVCYKAYVAAGQAGKHPYHLELASFLTSMPPQDTLLTGEATGKGYVISDAVLEQVYKIMEGQSPSTAPSDIQPRLCPQAWMMLASRKDEFAQKQKFLGQILEQLLLDYSNQHPWEPVPRLDVICGVKKGDHGHSKFYHVNFLVYYDDVSSARMLFFAEVWESSFQAKRSGPNTSVSLVTQPCTRKSRQVESGVQFVKVYSKSSRKQSKTSFCCPLPHYSPDHPYLGRCDVCEPISSKIAHPPSGNHIGANYKGLGELLEYLNVRHYNPSAADAITESDFVYFDCLRDAKIAEVLSDMCSLEEKKLIIR</sequence>
<dbReference type="Pfam" id="PF20235">
    <property type="entry name" value="PIR2-like_helical"/>
    <property type="match status" value="2"/>
</dbReference>
<dbReference type="PANTHER" id="PTHR33120:SF42">
    <property type="entry name" value="OS12G0105000 PROTEIN"/>
    <property type="match status" value="1"/>
</dbReference>
<evidence type="ECO:0000259" key="2">
    <source>
        <dbReference type="Pfam" id="PF20235"/>
    </source>
</evidence>
<evidence type="ECO:0000313" key="4">
    <source>
        <dbReference type="Proteomes" id="UP000324705"/>
    </source>
</evidence>
<evidence type="ECO:0000259" key="1">
    <source>
        <dbReference type="Pfam" id="PF12274"/>
    </source>
</evidence>
<dbReference type="Pfam" id="PF12274">
    <property type="entry name" value="DUF3615"/>
    <property type="match status" value="1"/>
</dbReference>
<dbReference type="OMA" id="HISSICD"/>
<dbReference type="InterPro" id="IPR022059">
    <property type="entry name" value="DUF3615"/>
</dbReference>
<evidence type="ECO:0000313" key="3">
    <source>
        <dbReference type="EMBL" id="VAI44323.1"/>
    </source>
</evidence>
<feature type="domain" description="DUF3615" evidence="1">
    <location>
        <begin position="603"/>
        <end position="740"/>
    </location>
</feature>
<dbReference type="Proteomes" id="UP000324705">
    <property type="component" value="Chromosome 6A"/>
</dbReference>
<reference evidence="3 4" key="1">
    <citation type="submission" date="2017-09" db="EMBL/GenBank/DDBJ databases">
        <authorList>
            <consortium name="International Durum Wheat Genome Sequencing Consortium (IDWGSC)"/>
            <person name="Milanesi L."/>
        </authorList>
    </citation>
    <scope>NUCLEOTIDE SEQUENCE [LARGE SCALE GENOMIC DNA]</scope>
    <source>
        <strain evidence="4">cv. Svevo</strain>
    </source>
</reference>
<dbReference type="AlphaFoldDB" id="A0A9R0XWG9"/>
<keyword evidence="4" id="KW-1185">Reference proteome</keyword>
<dbReference type="InterPro" id="IPR046527">
    <property type="entry name" value="PIR2-like_helical"/>
</dbReference>
<accession>A0A9R0XWG9</accession>
<organism evidence="3 4">
    <name type="scientific">Triticum turgidum subsp. durum</name>
    <name type="common">Durum wheat</name>
    <name type="synonym">Triticum durum</name>
    <dbReference type="NCBI Taxonomy" id="4567"/>
    <lineage>
        <taxon>Eukaryota</taxon>
        <taxon>Viridiplantae</taxon>
        <taxon>Streptophyta</taxon>
        <taxon>Embryophyta</taxon>
        <taxon>Tracheophyta</taxon>
        <taxon>Spermatophyta</taxon>
        <taxon>Magnoliopsida</taxon>
        <taxon>Liliopsida</taxon>
        <taxon>Poales</taxon>
        <taxon>Poaceae</taxon>
        <taxon>BOP clade</taxon>
        <taxon>Pooideae</taxon>
        <taxon>Triticodae</taxon>
        <taxon>Triticeae</taxon>
        <taxon>Triticinae</taxon>
        <taxon>Triticum</taxon>
    </lineage>
</organism>
<proteinExistence type="predicted"/>
<feature type="domain" description="PIR2-like helical" evidence="2">
    <location>
        <begin position="382"/>
        <end position="492"/>
    </location>
</feature>
<protein>
    <submittedName>
        <fullName evidence="3">Uncharacterized protein</fullName>
    </submittedName>
</protein>
<gene>
    <name evidence="3" type="ORF">TRITD_6Av1G050310</name>
</gene>
<dbReference type="Gramene" id="TRITD6Av1G050310.1">
    <property type="protein sequence ID" value="TRITD6Av1G050310.1"/>
    <property type="gene ID" value="TRITD6Av1G050310"/>
</dbReference>
<dbReference type="EMBL" id="LT934121">
    <property type="protein sequence ID" value="VAI44323.1"/>
    <property type="molecule type" value="Genomic_DNA"/>
</dbReference>